<dbReference type="EMBL" id="VDCV01000016">
    <property type="protein sequence ID" value="KAB5520579.1"/>
    <property type="molecule type" value="Genomic_DNA"/>
</dbReference>
<reference evidence="2" key="1">
    <citation type="journal article" date="2019" name="Gigascience">
        <title>De novo genome assembly of the endangered Acer yangbiense, a plant species with extremely small populations endemic to Yunnan Province, China.</title>
        <authorList>
            <person name="Yang J."/>
            <person name="Wariss H.M."/>
            <person name="Tao L."/>
            <person name="Zhang R."/>
            <person name="Yun Q."/>
            <person name="Hollingsworth P."/>
            <person name="Dao Z."/>
            <person name="Luo G."/>
            <person name="Guo H."/>
            <person name="Ma Y."/>
            <person name="Sun W."/>
        </authorList>
    </citation>
    <scope>NUCLEOTIDE SEQUENCE [LARGE SCALE GENOMIC DNA]</scope>
    <source>
        <strain evidence="2">cv. br00</strain>
    </source>
</reference>
<evidence type="ECO:0000313" key="2">
    <source>
        <dbReference type="Proteomes" id="UP000326939"/>
    </source>
</evidence>
<evidence type="ECO:0000313" key="1">
    <source>
        <dbReference type="EMBL" id="KAB5520579.1"/>
    </source>
</evidence>
<accession>A0A5N5JMW0</accession>
<sequence length="57" mass="6379">MISDELQAGVRAGEIDSKLANKIPKIRLTIKFSTRNFSLSMSVSHELIEEISSPRFS</sequence>
<organism evidence="1 2">
    <name type="scientific">Salix brachista</name>
    <dbReference type="NCBI Taxonomy" id="2182728"/>
    <lineage>
        <taxon>Eukaryota</taxon>
        <taxon>Viridiplantae</taxon>
        <taxon>Streptophyta</taxon>
        <taxon>Embryophyta</taxon>
        <taxon>Tracheophyta</taxon>
        <taxon>Spermatophyta</taxon>
        <taxon>Magnoliopsida</taxon>
        <taxon>eudicotyledons</taxon>
        <taxon>Gunneridae</taxon>
        <taxon>Pentapetalae</taxon>
        <taxon>rosids</taxon>
        <taxon>fabids</taxon>
        <taxon>Malpighiales</taxon>
        <taxon>Salicaceae</taxon>
        <taxon>Saliceae</taxon>
        <taxon>Salix</taxon>
    </lineage>
</organism>
<comment type="caution">
    <text evidence="1">The sequence shown here is derived from an EMBL/GenBank/DDBJ whole genome shotgun (WGS) entry which is preliminary data.</text>
</comment>
<proteinExistence type="predicted"/>
<gene>
    <name evidence="1" type="ORF">DKX38_024898</name>
</gene>
<name>A0A5N5JMW0_9ROSI</name>
<keyword evidence="2" id="KW-1185">Reference proteome</keyword>
<dbReference type="AlphaFoldDB" id="A0A5N5JMW0"/>
<dbReference type="Proteomes" id="UP000326939">
    <property type="component" value="Chromosome 16"/>
</dbReference>
<protein>
    <submittedName>
        <fullName evidence="1">Uncharacterized protein</fullName>
    </submittedName>
</protein>